<evidence type="ECO:0000313" key="2">
    <source>
        <dbReference type="Proteomes" id="UP001239445"/>
    </source>
</evidence>
<dbReference type="EMBL" id="MU839855">
    <property type="protein sequence ID" value="KAK1749602.1"/>
    <property type="molecule type" value="Genomic_DNA"/>
</dbReference>
<protein>
    <submittedName>
        <fullName evidence="1">Uncharacterized protein</fullName>
    </submittedName>
</protein>
<accession>A0AAJ0B3P0</accession>
<sequence>MPVPLSQLFQESPSNYAHFTGYTTATDKPWAKKYPPITELVVHTSVVVDEAGKEKTIADWDTAMLPSFDDDRLRLNAHGERPNRRRYRLDTESDMALWFHTEVSNVVLAAWNDNPAAVQSCEAKPWTEEPISETVDVTYSLSAGDKPPLAIGEFKRNLINVFEWRTGNLRISQRLSRELRGYADKYKCPQIFCFDGETLLLLQFRADNHNDIARETCQVDCWVLPRENAAGGCTLRDGLHRLLVQGFRRCQGLLAVEHLSIKGYVPQYRELYSGRPVFCHAHGMLSYEHPETGQENNGRLLDRQVDANDGSFYWRCNGQPMVDENNCWNEDAAAPITWHGVTPLQIRGRLKEN</sequence>
<gene>
    <name evidence="1" type="ORF">QBC47DRAFT_465494</name>
</gene>
<evidence type="ECO:0000313" key="1">
    <source>
        <dbReference type="EMBL" id="KAK1749602.1"/>
    </source>
</evidence>
<proteinExistence type="predicted"/>
<dbReference type="AlphaFoldDB" id="A0AAJ0B3P0"/>
<reference evidence="1" key="1">
    <citation type="submission" date="2023-06" db="EMBL/GenBank/DDBJ databases">
        <title>Genome-scale phylogeny and comparative genomics of the fungal order Sordariales.</title>
        <authorList>
            <consortium name="Lawrence Berkeley National Laboratory"/>
            <person name="Hensen N."/>
            <person name="Bonometti L."/>
            <person name="Westerberg I."/>
            <person name="Brannstrom I.O."/>
            <person name="Guillou S."/>
            <person name="Cros-Aarteil S."/>
            <person name="Calhoun S."/>
            <person name="Haridas S."/>
            <person name="Kuo A."/>
            <person name="Mondo S."/>
            <person name="Pangilinan J."/>
            <person name="Riley R."/>
            <person name="Labutti K."/>
            <person name="Andreopoulos B."/>
            <person name="Lipzen A."/>
            <person name="Chen C."/>
            <person name="Yanf M."/>
            <person name="Daum C."/>
            <person name="Ng V."/>
            <person name="Clum A."/>
            <person name="Steindorff A."/>
            <person name="Ohm R."/>
            <person name="Martin F."/>
            <person name="Silar P."/>
            <person name="Natvig D."/>
            <person name="Lalanne C."/>
            <person name="Gautier V."/>
            <person name="Ament-Velasquez S.L."/>
            <person name="Kruys A."/>
            <person name="Hutchinson M.I."/>
            <person name="Powell A.J."/>
            <person name="Barry K."/>
            <person name="Miller A.N."/>
            <person name="Grigoriev I.V."/>
            <person name="Debuchy R."/>
            <person name="Gladieux P."/>
            <person name="Thoren M.H."/>
            <person name="Johannesson H."/>
        </authorList>
    </citation>
    <scope>NUCLEOTIDE SEQUENCE</scope>
    <source>
        <strain evidence="1">PSN4</strain>
    </source>
</reference>
<dbReference type="Proteomes" id="UP001239445">
    <property type="component" value="Unassembled WGS sequence"/>
</dbReference>
<comment type="caution">
    <text evidence="1">The sequence shown here is derived from an EMBL/GenBank/DDBJ whole genome shotgun (WGS) entry which is preliminary data.</text>
</comment>
<name>A0AAJ0B3P0_9PEZI</name>
<organism evidence="1 2">
    <name type="scientific">Echria macrotheca</name>
    <dbReference type="NCBI Taxonomy" id="438768"/>
    <lineage>
        <taxon>Eukaryota</taxon>
        <taxon>Fungi</taxon>
        <taxon>Dikarya</taxon>
        <taxon>Ascomycota</taxon>
        <taxon>Pezizomycotina</taxon>
        <taxon>Sordariomycetes</taxon>
        <taxon>Sordariomycetidae</taxon>
        <taxon>Sordariales</taxon>
        <taxon>Schizotheciaceae</taxon>
        <taxon>Echria</taxon>
    </lineage>
</organism>
<keyword evidence="2" id="KW-1185">Reference proteome</keyword>